<accession>A0A915ITG8</accession>
<evidence type="ECO:0000313" key="1">
    <source>
        <dbReference type="Proteomes" id="UP000887565"/>
    </source>
</evidence>
<dbReference type="Proteomes" id="UP000887565">
    <property type="component" value="Unplaced"/>
</dbReference>
<proteinExistence type="predicted"/>
<keyword evidence="1" id="KW-1185">Reference proteome</keyword>
<sequence length="111" mass="12598">MVLINFFGHLGVHITMVVHIRTTNASLAIYQYSCEHYCPSYHKTQLPISPNVTTLILRWVAGIWAEELHCIDAIETTHFALFLYEVHGLDNPSCLIQAYNTAVGLIHSWMA</sequence>
<reference evidence="2" key="1">
    <citation type="submission" date="2022-11" db="UniProtKB">
        <authorList>
            <consortium name="WormBaseParasite"/>
        </authorList>
    </citation>
    <scope>IDENTIFICATION</scope>
</reference>
<dbReference type="WBParaSite" id="nRc.2.0.1.t16674-RA">
    <property type="protein sequence ID" value="nRc.2.0.1.t16674-RA"/>
    <property type="gene ID" value="nRc.2.0.1.g16674"/>
</dbReference>
<organism evidence="1 2">
    <name type="scientific">Romanomermis culicivorax</name>
    <name type="common">Nematode worm</name>
    <dbReference type="NCBI Taxonomy" id="13658"/>
    <lineage>
        <taxon>Eukaryota</taxon>
        <taxon>Metazoa</taxon>
        <taxon>Ecdysozoa</taxon>
        <taxon>Nematoda</taxon>
        <taxon>Enoplea</taxon>
        <taxon>Dorylaimia</taxon>
        <taxon>Mermithida</taxon>
        <taxon>Mermithoidea</taxon>
        <taxon>Mermithidae</taxon>
        <taxon>Romanomermis</taxon>
    </lineage>
</organism>
<evidence type="ECO:0000313" key="2">
    <source>
        <dbReference type="WBParaSite" id="nRc.2.0.1.t16674-RA"/>
    </source>
</evidence>
<protein>
    <submittedName>
        <fullName evidence="2">Uncharacterized protein</fullName>
    </submittedName>
</protein>
<dbReference type="AlphaFoldDB" id="A0A915ITG8"/>
<name>A0A915ITG8_ROMCU</name>